<evidence type="ECO:0000313" key="3">
    <source>
        <dbReference type="Proteomes" id="UP000321291"/>
    </source>
</evidence>
<protein>
    <submittedName>
        <fullName evidence="2">Conjugative transposon protein TraK</fullName>
    </submittedName>
</protein>
<evidence type="ECO:0000256" key="1">
    <source>
        <dbReference type="SAM" id="Phobius"/>
    </source>
</evidence>
<dbReference type="KEGG" id="agi:FSB73_12225"/>
<feature type="transmembrane region" description="Helical" evidence="1">
    <location>
        <begin position="15"/>
        <end position="38"/>
    </location>
</feature>
<accession>A0A5B8VM99</accession>
<dbReference type="RefSeq" id="WP_146782474.1">
    <property type="nucleotide sequence ID" value="NZ_CP042434.1"/>
</dbReference>
<proteinExistence type="predicted"/>
<dbReference type="InterPro" id="IPR022276">
    <property type="entry name" value="Conjug_transposon_TraK"/>
</dbReference>
<organism evidence="2 3">
    <name type="scientific">Arachidicoccus ginsenosidivorans</name>
    <dbReference type="NCBI Taxonomy" id="496057"/>
    <lineage>
        <taxon>Bacteria</taxon>
        <taxon>Pseudomonadati</taxon>
        <taxon>Bacteroidota</taxon>
        <taxon>Chitinophagia</taxon>
        <taxon>Chitinophagales</taxon>
        <taxon>Chitinophagaceae</taxon>
        <taxon>Arachidicoccus</taxon>
    </lineage>
</organism>
<evidence type="ECO:0000313" key="2">
    <source>
        <dbReference type="EMBL" id="QEC72323.1"/>
    </source>
</evidence>
<sequence>MLKQLRNIETSFRHVWLFTLVIICVSVAFCCFTEYNAFKKVSEIQNKIWILYNGKLVEAMAANREDNLPVELRDHINMFHYWFFTLDPDEKDNVKHITKALYLADGSAQSVYSNLRESGFFSNVVSANISERIQTDSISLDLNRDPLYFRYYGKLTITRPTSIVTRNLVTEGLLRRFKQSDNNTHGFLIERWQIIDNHDLNIQKR</sequence>
<gene>
    <name evidence="2" type="primary">traK</name>
    <name evidence="2" type="ORF">FSB73_12225</name>
</gene>
<dbReference type="OrthoDB" id="1039148at2"/>
<keyword evidence="1" id="KW-1133">Transmembrane helix</keyword>
<dbReference type="NCBIfam" id="TIGR03781">
    <property type="entry name" value="Bac_Flav_CT_K"/>
    <property type="match status" value="1"/>
</dbReference>
<reference evidence="2 3" key="1">
    <citation type="journal article" date="2017" name="Int. J. Syst. Evol. Microbiol.">
        <title>Arachidicoccus ginsenosidivorans sp. nov., with ginsenoside-converting activity isolated from ginseng cultivating soil.</title>
        <authorList>
            <person name="Siddiqi M.Z."/>
            <person name="Aslam Z."/>
            <person name="Im W.T."/>
        </authorList>
    </citation>
    <scope>NUCLEOTIDE SEQUENCE [LARGE SCALE GENOMIC DNA]</scope>
    <source>
        <strain evidence="2 3">Gsoil 809</strain>
    </source>
</reference>
<dbReference type="Proteomes" id="UP000321291">
    <property type="component" value="Chromosome"/>
</dbReference>
<keyword evidence="1" id="KW-0472">Membrane</keyword>
<keyword evidence="3" id="KW-1185">Reference proteome</keyword>
<dbReference type="EMBL" id="CP042434">
    <property type="protein sequence ID" value="QEC72323.1"/>
    <property type="molecule type" value="Genomic_DNA"/>
</dbReference>
<dbReference type="AlphaFoldDB" id="A0A5B8VM99"/>
<keyword evidence="1" id="KW-0812">Transmembrane</keyword>
<name>A0A5B8VM99_9BACT</name>